<dbReference type="AlphaFoldDB" id="A0A8J6NJ25"/>
<gene>
    <name evidence="3" type="ORF">H8E29_08785</name>
</gene>
<dbReference type="EMBL" id="JACNJN010000104">
    <property type="protein sequence ID" value="MBC8335345.1"/>
    <property type="molecule type" value="Genomic_DNA"/>
</dbReference>
<reference evidence="3 4" key="1">
    <citation type="submission" date="2020-08" db="EMBL/GenBank/DDBJ databases">
        <title>Bridging the membrane lipid divide: bacteria of the FCB group superphylum have the potential to synthesize archaeal ether lipids.</title>
        <authorList>
            <person name="Villanueva L."/>
            <person name="Von Meijenfeldt F.A.B."/>
            <person name="Westbye A.B."/>
            <person name="Yadav S."/>
            <person name="Hopmans E.C."/>
            <person name="Dutilh B.E."/>
            <person name="Sinninghe Damste J.S."/>
        </authorList>
    </citation>
    <scope>NUCLEOTIDE SEQUENCE [LARGE SCALE GENOMIC DNA]</scope>
    <source>
        <strain evidence="3">NIOZ-UU36</strain>
    </source>
</reference>
<feature type="region of interest" description="Disordered" evidence="1">
    <location>
        <begin position="39"/>
        <end position="58"/>
    </location>
</feature>
<organism evidence="3 4">
    <name type="scientific">Candidatus Desulfolinea nitratireducens</name>
    <dbReference type="NCBI Taxonomy" id="2841698"/>
    <lineage>
        <taxon>Bacteria</taxon>
        <taxon>Bacillati</taxon>
        <taxon>Chloroflexota</taxon>
        <taxon>Anaerolineae</taxon>
        <taxon>Anaerolineales</taxon>
        <taxon>Anaerolineales incertae sedis</taxon>
        <taxon>Candidatus Desulfolinea</taxon>
    </lineage>
</organism>
<feature type="chain" id="PRO_5035222174" evidence="2">
    <location>
        <begin position="22"/>
        <end position="149"/>
    </location>
</feature>
<accession>A0A8J6NJ25</accession>
<proteinExistence type="predicted"/>
<comment type="caution">
    <text evidence="3">The sequence shown here is derived from an EMBL/GenBank/DDBJ whole genome shotgun (WGS) entry which is preliminary data.</text>
</comment>
<evidence type="ECO:0000313" key="3">
    <source>
        <dbReference type="EMBL" id="MBC8335345.1"/>
    </source>
</evidence>
<sequence>MQRKPSLFVIMILLLALTAACGDKTTTIAEVATPAQATLSAPEVSAKEPPVSTGAEYDFPLPKDVDEGSVMDLGNGSINFQTTLSLSDAITFYRFAFTELGYVEREILTSFEDTGFSVVFDGHPSGKAIVVQGVDLGESVNINLRFEDI</sequence>
<keyword evidence="2" id="KW-0732">Signal</keyword>
<feature type="signal peptide" evidence="2">
    <location>
        <begin position="1"/>
        <end position="21"/>
    </location>
</feature>
<evidence type="ECO:0000313" key="4">
    <source>
        <dbReference type="Proteomes" id="UP000614469"/>
    </source>
</evidence>
<name>A0A8J6NJ25_9CHLR</name>
<evidence type="ECO:0000256" key="2">
    <source>
        <dbReference type="SAM" id="SignalP"/>
    </source>
</evidence>
<dbReference type="Proteomes" id="UP000614469">
    <property type="component" value="Unassembled WGS sequence"/>
</dbReference>
<evidence type="ECO:0000256" key="1">
    <source>
        <dbReference type="SAM" id="MobiDB-lite"/>
    </source>
</evidence>
<protein>
    <submittedName>
        <fullName evidence="3">Uncharacterized protein</fullName>
    </submittedName>
</protein>
<dbReference type="PROSITE" id="PS51257">
    <property type="entry name" value="PROKAR_LIPOPROTEIN"/>
    <property type="match status" value="1"/>
</dbReference>